<accession>A0AA38PES3</accession>
<reference evidence="2" key="1">
    <citation type="submission" date="2022-08" db="EMBL/GenBank/DDBJ databases">
        <authorList>
            <consortium name="DOE Joint Genome Institute"/>
            <person name="Min B."/>
            <person name="Riley R."/>
            <person name="Sierra-Patev S."/>
            <person name="Naranjo-Ortiz M."/>
            <person name="Looney B."/>
            <person name="Konkel Z."/>
            <person name="Slot J.C."/>
            <person name="Sakamoto Y."/>
            <person name="Steenwyk J.L."/>
            <person name="Rokas A."/>
            <person name="Carro J."/>
            <person name="Camarero S."/>
            <person name="Ferreira P."/>
            <person name="Molpeceres G."/>
            <person name="Ruiz-Duenas F.J."/>
            <person name="Serrano A."/>
            <person name="Henrissat B."/>
            <person name="Drula E."/>
            <person name="Hughes K.W."/>
            <person name="Mata J.L."/>
            <person name="Ishikawa N.K."/>
            <person name="Vargas-Isla R."/>
            <person name="Ushijima S."/>
            <person name="Smith C.A."/>
            <person name="Ahrendt S."/>
            <person name="Andreopoulos W."/>
            <person name="He G."/>
            <person name="Labutti K."/>
            <person name="Lipzen A."/>
            <person name="Ng V."/>
            <person name="Sandor L."/>
            <person name="Barry K."/>
            <person name="Martinez A.T."/>
            <person name="Xiao Y."/>
            <person name="Gibbons J.G."/>
            <person name="Terashima K."/>
            <person name="Hibbett D.S."/>
            <person name="Grigoriev I.V."/>
        </authorList>
    </citation>
    <scope>NUCLEOTIDE SEQUENCE</scope>
    <source>
        <strain evidence="2">TFB9207</strain>
    </source>
</reference>
<keyword evidence="3" id="KW-1185">Reference proteome</keyword>
<organism evidence="2 3">
    <name type="scientific">Lentinula raphanica</name>
    <dbReference type="NCBI Taxonomy" id="153919"/>
    <lineage>
        <taxon>Eukaryota</taxon>
        <taxon>Fungi</taxon>
        <taxon>Dikarya</taxon>
        <taxon>Basidiomycota</taxon>
        <taxon>Agaricomycotina</taxon>
        <taxon>Agaricomycetes</taxon>
        <taxon>Agaricomycetidae</taxon>
        <taxon>Agaricales</taxon>
        <taxon>Marasmiineae</taxon>
        <taxon>Omphalotaceae</taxon>
        <taxon>Lentinula</taxon>
    </lineage>
</organism>
<evidence type="ECO:0000313" key="3">
    <source>
        <dbReference type="Proteomes" id="UP001163846"/>
    </source>
</evidence>
<dbReference type="EMBL" id="MU806043">
    <property type="protein sequence ID" value="KAJ3841330.1"/>
    <property type="molecule type" value="Genomic_DNA"/>
</dbReference>
<dbReference type="AlphaFoldDB" id="A0AA38PES3"/>
<proteinExistence type="predicted"/>
<feature type="region of interest" description="Disordered" evidence="1">
    <location>
        <begin position="263"/>
        <end position="285"/>
    </location>
</feature>
<dbReference type="Proteomes" id="UP001163846">
    <property type="component" value="Unassembled WGS sequence"/>
</dbReference>
<gene>
    <name evidence="2" type="ORF">F5878DRAFT_639677</name>
</gene>
<sequence>MSYSAGVDLDWCLTCNRHLSVPNTSYCSPQCEPTPSQPIFNLCPDVNDWTHSDELEDDAIIYHVVHDTSSAKGIAAWAANVPTGAPPNDLPPLPYHPSSQPKLLHPQCARLAPPALSISESTTASIPLETPPPKDPSMFSSLAHHIRSFVSSSSAGFPVNKLTSRTKKHLRNSIVQLPRRDSSLYSDSFEEEELDSNIHSPLEERDDLWWITDSDASSTISSVFLKKSAAQSIAPSESKKHQLDCEMFFQPKILPVPIELSSKMQATAHHADEDELSQPRGRQGW</sequence>
<evidence type="ECO:0000313" key="2">
    <source>
        <dbReference type="EMBL" id="KAJ3841330.1"/>
    </source>
</evidence>
<comment type="caution">
    <text evidence="2">The sequence shown here is derived from an EMBL/GenBank/DDBJ whole genome shotgun (WGS) entry which is preliminary data.</text>
</comment>
<protein>
    <submittedName>
        <fullName evidence="2">Uncharacterized protein</fullName>
    </submittedName>
</protein>
<evidence type="ECO:0000256" key="1">
    <source>
        <dbReference type="SAM" id="MobiDB-lite"/>
    </source>
</evidence>
<name>A0AA38PES3_9AGAR</name>